<feature type="transmembrane region" description="Helical" evidence="1">
    <location>
        <begin position="373"/>
        <end position="393"/>
    </location>
</feature>
<accession>A0A4R5C669</accession>
<dbReference type="EMBL" id="SMFK01000018">
    <property type="protein sequence ID" value="TDD94179.1"/>
    <property type="molecule type" value="Genomic_DNA"/>
</dbReference>
<feature type="transmembrane region" description="Helical" evidence="1">
    <location>
        <begin position="242"/>
        <end position="265"/>
    </location>
</feature>
<evidence type="ECO:0000313" key="5">
    <source>
        <dbReference type="Proteomes" id="UP000295479"/>
    </source>
</evidence>
<feature type="transmembrane region" description="Helical" evidence="1">
    <location>
        <begin position="119"/>
        <end position="138"/>
    </location>
</feature>
<evidence type="ECO:0000313" key="4">
    <source>
        <dbReference type="EMBL" id="TDD94179.1"/>
    </source>
</evidence>
<evidence type="ECO:0000256" key="1">
    <source>
        <dbReference type="SAM" id="Phobius"/>
    </source>
</evidence>
<dbReference type="InterPro" id="IPR025105">
    <property type="entry name" value="DUF4010"/>
</dbReference>
<dbReference type="PANTHER" id="PTHR39084">
    <property type="entry name" value="MEMBRANE PROTEIN-RELATED"/>
    <property type="match status" value="1"/>
</dbReference>
<feature type="transmembrane region" description="Helical" evidence="1">
    <location>
        <begin position="319"/>
        <end position="336"/>
    </location>
</feature>
<proteinExistence type="predicted"/>
<feature type="transmembrane region" description="Helical" evidence="1">
    <location>
        <begin position="272"/>
        <end position="291"/>
    </location>
</feature>
<dbReference type="OrthoDB" id="9813718at2"/>
<dbReference type="Proteomes" id="UP000295479">
    <property type="component" value="Unassembled WGS sequence"/>
</dbReference>
<name>A0A4R5C669_9FLAO</name>
<keyword evidence="5" id="KW-1185">Reference proteome</keyword>
<feature type="transmembrane region" description="Helical" evidence="1">
    <location>
        <begin position="150"/>
        <end position="169"/>
    </location>
</feature>
<sequence length="425" mass="47681">MFQEIIKEIPDDIFKFFLVTIFSLLIGLEQRQLHSNKEFESIFGTDRTFTLIGILGFILYRINPQDLIPFLVGIIVISLFLGLFYFAKMREQKFYGMTSLVTALITYCLAPLIYTQSVWLVLLIIVSVLILTEMKKSLFEFTQKFDNNEFITLSIFIVIAGVILPLLPTAPISATINISPYKFWLAIVAVSGISYCSYLLKKFVFPKSGIILTGILGGLYSSTVTSIILAKKSKETPNDKRVSVAIILATTMMYLRIFLLALFFNPTLAFELAPTFGVLIIISALIAVYLYKYKYYATPIETQVQANIYSNPLEFKTSLLFGSLFILFALITTYVNQTFGSSGINVLSFVVGVTDIDPFIINLLQSKLNISDSFLVMAIVNATTSNNFLKMIYGISLCDKSIRKDIILGFGILIVSSLLISFVFI</sequence>
<protein>
    <submittedName>
        <fullName evidence="4">DUF4010 domain-containing protein</fullName>
    </submittedName>
</protein>
<feature type="transmembrane region" description="Helical" evidence="1">
    <location>
        <begin position="68"/>
        <end position="87"/>
    </location>
</feature>
<dbReference type="AlphaFoldDB" id="A0A4R5C669"/>
<keyword evidence="1" id="KW-0812">Transmembrane</keyword>
<feature type="domain" description="DUF4010" evidence="3">
    <location>
        <begin position="188"/>
        <end position="395"/>
    </location>
</feature>
<gene>
    <name evidence="4" type="ORF">E0F76_17200</name>
</gene>
<feature type="domain" description="MgtC/SapB/SrpB/YhiD N-terminal" evidence="2">
    <location>
        <begin position="18"/>
        <end position="138"/>
    </location>
</feature>
<dbReference type="RefSeq" id="WP_132009081.1">
    <property type="nucleotide sequence ID" value="NZ_SMFK01000018.1"/>
</dbReference>
<evidence type="ECO:0000259" key="3">
    <source>
        <dbReference type="Pfam" id="PF13194"/>
    </source>
</evidence>
<keyword evidence="1" id="KW-0472">Membrane</keyword>
<feature type="transmembrane region" description="Helical" evidence="1">
    <location>
        <begin position="12"/>
        <end position="29"/>
    </location>
</feature>
<comment type="caution">
    <text evidence="4">The sequence shown here is derived from an EMBL/GenBank/DDBJ whole genome shotgun (WGS) entry which is preliminary data.</text>
</comment>
<dbReference type="Pfam" id="PF13194">
    <property type="entry name" value="DUF4010"/>
    <property type="match status" value="1"/>
</dbReference>
<feature type="transmembrane region" description="Helical" evidence="1">
    <location>
        <begin position="405"/>
        <end position="424"/>
    </location>
</feature>
<keyword evidence="1" id="KW-1133">Transmembrane helix</keyword>
<evidence type="ECO:0000259" key="2">
    <source>
        <dbReference type="Pfam" id="PF02308"/>
    </source>
</evidence>
<dbReference type="Pfam" id="PF02308">
    <property type="entry name" value="MgtC"/>
    <property type="match status" value="1"/>
</dbReference>
<organism evidence="4 5">
    <name type="scientific">Flavobacterium cellulosilyticum</name>
    <dbReference type="NCBI Taxonomy" id="2541731"/>
    <lineage>
        <taxon>Bacteria</taxon>
        <taxon>Pseudomonadati</taxon>
        <taxon>Bacteroidota</taxon>
        <taxon>Flavobacteriia</taxon>
        <taxon>Flavobacteriales</taxon>
        <taxon>Flavobacteriaceae</taxon>
        <taxon>Flavobacterium</taxon>
    </lineage>
</organism>
<feature type="transmembrane region" description="Helical" evidence="1">
    <location>
        <begin position="209"/>
        <end position="230"/>
    </location>
</feature>
<feature type="transmembrane region" description="Helical" evidence="1">
    <location>
        <begin position="41"/>
        <end position="62"/>
    </location>
</feature>
<dbReference type="PANTHER" id="PTHR39084:SF1">
    <property type="entry name" value="DUF4010 DOMAIN-CONTAINING PROTEIN"/>
    <property type="match status" value="1"/>
</dbReference>
<reference evidence="4 5" key="1">
    <citation type="submission" date="2019-03" db="EMBL/GenBank/DDBJ databases">
        <title>Flavobacterium AR-3-4 sp. nov. isolated from arctic soil.</title>
        <authorList>
            <person name="Chaudhary D.K."/>
        </authorList>
    </citation>
    <scope>NUCLEOTIDE SEQUENCE [LARGE SCALE GENOMIC DNA]</scope>
    <source>
        <strain evidence="4 5">AR-3-4</strain>
    </source>
</reference>
<dbReference type="InterPro" id="IPR049177">
    <property type="entry name" value="MgtC_SapB_SrpB_YhiD_N"/>
</dbReference>